<dbReference type="Proteomes" id="UP000594014">
    <property type="component" value="Chromosome"/>
</dbReference>
<name>A0ACD1A8V6_9FIRM</name>
<proteinExistence type="predicted"/>
<gene>
    <name evidence="1" type="ORF">FRZ06_05440</name>
</gene>
<evidence type="ECO:0000313" key="2">
    <source>
        <dbReference type="Proteomes" id="UP000594014"/>
    </source>
</evidence>
<protein>
    <submittedName>
        <fullName evidence="1">Sugar ABC transporter substrate-binding protein</fullName>
    </submittedName>
</protein>
<accession>A0ACD1A8V6</accession>
<evidence type="ECO:0000313" key="1">
    <source>
        <dbReference type="EMBL" id="QOX62827.1"/>
    </source>
</evidence>
<organism evidence="1 2">
    <name type="scientific">Anoxybacterium hadale</name>
    <dbReference type="NCBI Taxonomy" id="3408580"/>
    <lineage>
        <taxon>Bacteria</taxon>
        <taxon>Bacillati</taxon>
        <taxon>Bacillota</taxon>
        <taxon>Clostridia</taxon>
        <taxon>Peptostreptococcales</taxon>
        <taxon>Anaerovoracaceae</taxon>
        <taxon>Anoxybacterium</taxon>
    </lineage>
</organism>
<sequence>MKKSKGLKILAVVLAVLILPMSMVACGQKAEQTEGPAAGADGFSWDMASGSTVKIMFNQHPYAEAIIKKIPEFTEKTGIKVEYSLTPEENYFDKLTIALNSRSGDPDLFMTGAYQIWEYAPAGYTADLDQFLNDPNMVDPSYNVDDFYEGIIGGLRWDLKAGHKTGSGPLWALPLGFESNVLAYNKRVFDELGLTPPKTMEELLAVCGKLKEFGGPGTYPLAIRGARNWGTIHPGYMTTYSNYGAVDFDIKDGKLVSQVNSPEAVAMTEMWVKLIKEGGAPSWSSYTWYQAGADFGAGKAAMLFDATCNGYFQNPEGASEEAGNLAWVAPPLPEGKTEINSNLWTWSMAMNDASKNKTAAWLFLQYFTSADYQKWSITEGNCVDPPRKSVFESPEVQEVLASNTGYIETFNATVPGTTIQFTPQPHFFQTTTEWAATLQDIVAGKYSSVQDAMDQLKDKMDTIVEDVEAE</sequence>
<keyword evidence="2" id="KW-1185">Reference proteome</keyword>
<reference evidence="1" key="1">
    <citation type="submission" date="2019-08" db="EMBL/GenBank/DDBJ databases">
        <title>Genome sequence of Clostridiales bacterium MT110.</title>
        <authorList>
            <person name="Cao J."/>
        </authorList>
    </citation>
    <scope>NUCLEOTIDE SEQUENCE</scope>
    <source>
        <strain evidence="1">MT110</strain>
    </source>
</reference>
<dbReference type="EMBL" id="CP042469">
    <property type="protein sequence ID" value="QOX62827.1"/>
    <property type="molecule type" value="Genomic_DNA"/>
</dbReference>